<proteinExistence type="evidence at protein level"/>
<dbReference type="PROSITE" id="PS51257">
    <property type="entry name" value="PROKAR_LIPOPROTEIN"/>
    <property type="match status" value="1"/>
</dbReference>
<evidence type="ECO:0000313" key="2">
    <source>
        <dbReference type="Proteomes" id="UP000266743"/>
    </source>
</evidence>
<dbReference type="EMBL" id="QSBY01000015">
    <property type="protein sequence ID" value="RHW67254.1"/>
    <property type="molecule type" value="Genomic_DNA"/>
</dbReference>
<evidence type="ECO:0007829" key="3">
    <source>
        <dbReference type="PDB" id="7AOI"/>
    </source>
</evidence>
<dbReference type="EMDB" id="EMD-11845"/>
<evidence type="ECO:0000313" key="1">
    <source>
        <dbReference type="EMBL" id="RHW67254.1"/>
    </source>
</evidence>
<name>A0A3L6KS29_9TRYP</name>
<reference evidence="1 2" key="1">
    <citation type="submission" date="2018-09" db="EMBL/GenBank/DDBJ databases">
        <title>whole genome sequence of T. equiperdum IVM-t1 strain.</title>
        <authorList>
            <person name="Suganuma K."/>
        </authorList>
    </citation>
    <scope>NUCLEOTIDE SEQUENCE [LARGE SCALE GENOMIC DNA]</scope>
    <source>
        <strain evidence="1 2">IVM-t1</strain>
    </source>
</reference>
<dbReference type="Proteomes" id="UP000266743">
    <property type="component" value="Unassembled WGS sequence"/>
</dbReference>
<keyword evidence="3" id="KW-0002">3D-structure</keyword>
<sequence>MKRLFPSAGVSVVLTSSSIVMSCPCNHIFTSRRAYYWPYNEDFVPEGAETSRFQSSGSPGTRRRVLQEYALSPLFGARVPCCVVGTLRTAKEIIVLKRDIQSLLCELMELPQGSVTLGPLQQLREMMLYRHGTPLSPRLGDERQLNMDAYARRPIAARTMMDVFLAEDMSLDEIVNFGRLSLGKLQIALNNLRKENAEKSSADCEDGSAVEPAQLLVDRMGISYCEIPSLDESDYVFAEVGGVAVTDEEAERVAQRWAERCE</sequence>
<organism evidence="1 2">
    <name type="scientific">Trypanosoma brucei equiperdum</name>
    <dbReference type="NCBI Taxonomy" id="630700"/>
    <lineage>
        <taxon>Eukaryota</taxon>
        <taxon>Discoba</taxon>
        <taxon>Euglenozoa</taxon>
        <taxon>Kinetoplastea</taxon>
        <taxon>Metakinetoplastina</taxon>
        <taxon>Trypanosomatida</taxon>
        <taxon>Trypanosomatidae</taxon>
        <taxon>Trypanosoma</taxon>
    </lineage>
</organism>
<reference evidence="3" key="2">
    <citation type="journal article" date="2021" name="EMBO J.">
        <title>Interconnected assembly factors regulate the biogenesis of mitoribosomal large subunit.</title>
        <authorList>
            <person name="Tobiasson V."/>
            <person name="Gahura O."/>
            <person name="Aibara S."/>
            <person name="Baradaran R."/>
            <person name="Zikova A."/>
            <person name="Amunts A."/>
        </authorList>
    </citation>
    <scope>STRUCTURE BY ELECTRON MICROSCOPY (3.50 ANGSTROMS) OF 36-262</scope>
</reference>
<gene>
    <name evidence="1" type="ORF">DPX39_000049400</name>
</gene>
<dbReference type="AlphaFoldDB" id="A0A3L6KS29"/>
<dbReference type="PDB" id="7AOI">
    <property type="method" value="EM"/>
    <property type="resolution" value="3.50 A"/>
    <property type="chains" value="BO=36-262"/>
</dbReference>
<protein>
    <submittedName>
        <fullName evidence="1">Uncharacterized protein</fullName>
    </submittedName>
</protein>
<accession>A0A3L6KS29</accession>
<comment type="caution">
    <text evidence="1">The sequence shown here is derived from an EMBL/GenBank/DDBJ whole genome shotgun (WGS) entry which is preliminary data.</text>
</comment>